<dbReference type="Proteomes" id="UP000029622">
    <property type="component" value="Unassembled WGS sequence"/>
</dbReference>
<proteinExistence type="predicted"/>
<dbReference type="SMART" id="SM00842">
    <property type="entry name" value="FtsA"/>
    <property type="match status" value="1"/>
</dbReference>
<dbReference type="PIRSF" id="PIRSF019169">
    <property type="entry name" value="PilM"/>
    <property type="match status" value="1"/>
</dbReference>
<organism evidence="2 3">
    <name type="scientific">Caloranaerobacter azorensis H53214</name>
    <dbReference type="NCBI Taxonomy" id="1156417"/>
    <lineage>
        <taxon>Bacteria</taxon>
        <taxon>Bacillati</taxon>
        <taxon>Bacillota</taxon>
        <taxon>Tissierellia</taxon>
        <taxon>Tissierellales</taxon>
        <taxon>Thermohalobacteraceae</taxon>
        <taxon>Caloranaerobacter</taxon>
    </lineage>
</organism>
<dbReference type="AlphaFoldDB" id="A0A096BKS4"/>
<dbReference type="GO" id="GO:0051301">
    <property type="term" value="P:cell division"/>
    <property type="evidence" value="ECO:0007669"/>
    <property type="project" value="InterPro"/>
</dbReference>
<dbReference type="PANTHER" id="PTHR32432">
    <property type="entry name" value="CELL DIVISION PROTEIN FTSA-RELATED"/>
    <property type="match status" value="1"/>
</dbReference>
<dbReference type="Pfam" id="PF11104">
    <property type="entry name" value="PilM_2"/>
    <property type="match status" value="1"/>
</dbReference>
<reference evidence="2 3" key="1">
    <citation type="submission" date="2013-12" db="EMBL/GenBank/DDBJ databases">
        <title>Draft genome sequence of Caloranaerobacter sp. H53214.</title>
        <authorList>
            <person name="Jiang L.J."/>
            <person name="Shao Z.Z."/>
            <person name="Long M.N."/>
        </authorList>
    </citation>
    <scope>NUCLEOTIDE SEQUENCE [LARGE SCALE GENOMIC DNA]</scope>
    <source>
        <strain evidence="2 3">H53214</strain>
    </source>
</reference>
<dbReference type="SUPFAM" id="SSF53067">
    <property type="entry name" value="Actin-like ATPase domain"/>
    <property type="match status" value="2"/>
</dbReference>
<dbReference type="InterPro" id="IPR005883">
    <property type="entry name" value="PilM"/>
</dbReference>
<feature type="domain" description="SHS2" evidence="1">
    <location>
        <begin position="9"/>
        <end position="176"/>
    </location>
</feature>
<evidence type="ECO:0000313" key="3">
    <source>
        <dbReference type="Proteomes" id="UP000029622"/>
    </source>
</evidence>
<sequence>MKILFAREIISIDIGTRYIKIAIGKEKDNCIIVNNIFKIDTPSNSIKDGNILDLNSIKNSISSKILKEKIKVKKAIITVQSSSIIKRELILPKVKEEELNSIINIEIEQYLPIMLNDYLIDYKLLEDIDEDNVKKVRVLVVIAPKVLVEKYLKLIRELKLKPYALDINSNAISKLFSSDLLINGENYSFDKTVAVIDLGSEQINVNIISNGILSFSRLINSGGKELDINIANSFNLNLDEAEKRKIETVDLFESGIDIISSQVLNNIVKNTIDVWIDEIDKVFNYYTSRRLGNKIDCIYLYGGSSNIKGIENYFAKKLNINTEKISDVSLVKVKDDVNDKEISDFLNSVSAIIRR</sequence>
<evidence type="ECO:0000259" key="1">
    <source>
        <dbReference type="SMART" id="SM00842"/>
    </source>
</evidence>
<protein>
    <recommendedName>
        <fullName evidence="1">SHS2 domain-containing protein</fullName>
    </recommendedName>
</protein>
<dbReference type="CDD" id="cd24049">
    <property type="entry name" value="ASKHA_NBD_PilM"/>
    <property type="match status" value="1"/>
</dbReference>
<dbReference type="InterPro" id="IPR003494">
    <property type="entry name" value="SHS2_FtsA"/>
</dbReference>
<evidence type="ECO:0000313" key="2">
    <source>
        <dbReference type="EMBL" id="KGG81447.1"/>
    </source>
</evidence>
<dbReference type="NCBIfam" id="TIGR01175">
    <property type="entry name" value="pilM"/>
    <property type="match status" value="1"/>
</dbReference>
<dbReference type="Gene3D" id="3.30.420.40">
    <property type="match status" value="2"/>
</dbReference>
<gene>
    <name evidence="2" type="ORF">Y919_00350</name>
</gene>
<dbReference type="STRING" id="1156417.Y919_00350"/>
<dbReference type="PANTHER" id="PTHR32432:SF3">
    <property type="entry name" value="ETHANOLAMINE UTILIZATION PROTEIN EUTJ"/>
    <property type="match status" value="1"/>
</dbReference>
<dbReference type="InterPro" id="IPR050696">
    <property type="entry name" value="FtsA/MreB"/>
</dbReference>
<name>A0A096BKS4_9FIRM</name>
<accession>A0A096BKS4</accession>
<dbReference type="InterPro" id="IPR043129">
    <property type="entry name" value="ATPase_NBD"/>
</dbReference>
<dbReference type="Gene3D" id="3.30.1490.300">
    <property type="match status" value="1"/>
</dbReference>
<comment type="caution">
    <text evidence="2">The sequence shown here is derived from an EMBL/GenBank/DDBJ whole genome shotgun (WGS) entry which is preliminary data.</text>
</comment>
<dbReference type="EMBL" id="AZTB01000001">
    <property type="protein sequence ID" value="KGG81447.1"/>
    <property type="molecule type" value="Genomic_DNA"/>
</dbReference>